<accession>A0A8K0WK14</accession>
<gene>
    <name evidence="1" type="ORF">B0I35DRAFT_445762</name>
</gene>
<evidence type="ECO:0000313" key="2">
    <source>
        <dbReference type="Proteomes" id="UP000813444"/>
    </source>
</evidence>
<dbReference type="Proteomes" id="UP000813444">
    <property type="component" value="Unassembled WGS sequence"/>
</dbReference>
<dbReference type="OrthoDB" id="4737923at2759"/>
<keyword evidence="2" id="KW-1185">Reference proteome</keyword>
<evidence type="ECO:0000313" key="1">
    <source>
        <dbReference type="EMBL" id="KAH7304042.1"/>
    </source>
</evidence>
<organism evidence="1 2">
    <name type="scientific">Stachybotrys elegans</name>
    <dbReference type="NCBI Taxonomy" id="80388"/>
    <lineage>
        <taxon>Eukaryota</taxon>
        <taxon>Fungi</taxon>
        <taxon>Dikarya</taxon>
        <taxon>Ascomycota</taxon>
        <taxon>Pezizomycotina</taxon>
        <taxon>Sordariomycetes</taxon>
        <taxon>Hypocreomycetidae</taxon>
        <taxon>Hypocreales</taxon>
        <taxon>Stachybotryaceae</taxon>
        <taxon>Stachybotrys</taxon>
    </lineage>
</organism>
<reference evidence="1" key="1">
    <citation type="journal article" date="2021" name="Nat. Commun.">
        <title>Genetic determinants of endophytism in the Arabidopsis root mycobiome.</title>
        <authorList>
            <person name="Mesny F."/>
            <person name="Miyauchi S."/>
            <person name="Thiergart T."/>
            <person name="Pickel B."/>
            <person name="Atanasova L."/>
            <person name="Karlsson M."/>
            <person name="Huettel B."/>
            <person name="Barry K.W."/>
            <person name="Haridas S."/>
            <person name="Chen C."/>
            <person name="Bauer D."/>
            <person name="Andreopoulos W."/>
            <person name="Pangilinan J."/>
            <person name="LaButti K."/>
            <person name="Riley R."/>
            <person name="Lipzen A."/>
            <person name="Clum A."/>
            <person name="Drula E."/>
            <person name="Henrissat B."/>
            <person name="Kohler A."/>
            <person name="Grigoriev I.V."/>
            <person name="Martin F.M."/>
            <person name="Hacquard S."/>
        </authorList>
    </citation>
    <scope>NUCLEOTIDE SEQUENCE</scope>
    <source>
        <strain evidence="1">MPI-CAGE-CH-0235</strain>
    </source>
</reference>
<sequence>MTTNSFGTALPRFDFQPAPAIAKQARLTRFSPLTTVAGIALLCCAFVSAQATPHRPAPVPLHVHNTVPTVRRHAQENTASKHGHDPEKDMEEMRIVQWLSEEIWR</sequence>
<name>A0A8K0WK14_9HYPO</name>
<protein>
    <submittedName>
        <fullName evidence="1">Uncharacterized protein</fullName>
    </submittedName>
</protein>
<dbReference type="EMBL" id="JAGPNK010000026">
    <property type="protein sequence ID" value="KAH7304042.1"/>
    <property type="molecule type" value="Genomic_DNA"/>
</dbReference>
<dbReference type="AlphaFoldDB" id="A0A8K0WK14"/>
<comment type="caution">
    <text evidence="1">The sequence shown here is derived from an EMBL/GenBank/DDBJ whole genome shotgun (WGS) entry which is preliminary data.</text>
</comment>
<proteinExistence type="predicted"/>